<dbReference type="Pfam" id="PF14432">
    <property type="entry name" value="DYW_deaminase"/>
    <property type="match status" value="1"/>
</dbReference>
<evidence type="ECO:0000313" key="3">
    <source>
        <dbReference type="Proteomes" id="UP000541444"/>
    </source>
</evidence>
<dbReference type="AlphaFoldDB" id="A0A7J7KV19"/>
<accession>A0A7J7KV19</accession>
<dbReference type="OrthoDB" id="185373at2759"/>
<feature type="domain" description="DYW" evidence="1">
    <location>
        <begin position="56"/>
        <end position="125"/>
    </location>
</feature>
<dbReference type="GO" id="GO:0008270">
    <property type="term" value="F:zinc ion binding"/>
    <property type="evidence" value="ECO:0007669"/>
    <property type="project" value="InterPro"/>
</dbReference>
<dbReference type="EMBL" id="JACGCM010002890">
    <property type="protein sequence ID" value="KAF6134177.1"/>
    <property type="molecule type" value="Genomic_DNA"/>
</dbReference>
<evidence type="ECO:0000259" key="1">
    <source>
        <dbReference type="Pfam" id="PF14432"/>
    </source>
</evidence>
<protein>
    <recommendedName>
        <fullName evidence="1">DYW domain-containing protein</fullName>
    </recommendedName>
</protein>
<organism evidence="2 3">
    <name type="scientific">Kingdonia uniflora</name>
    <dbReference type="NCBI Taxonomy" id="39325"/>
    <lineage>
        <taxon>Eukaryota</taxon>
        <taxon>Viridiplantae</taxon>
        <taxon>Streptophyta</taxon>
        <taxon>Embryophyta</taxon>
        <taxon>Tracheophyta</taxon>
        <taxon>Spermatophyta</taxon>
        <taxon>Magnoliopsida</taxon>
        <taxon>Ranunculales</taxon>
        <taxon>Circaeasteraceae</taxon>
        <taxon>Kingdonia</taxon>
    </lineage>
</organism>
<proteinExistence type="predicted"/>
<reference evidence="2 3" key="1">
    <citation type="journal article" date="2020" name="IScience">
        <title>Genome Sequencing of the Endangered Kingdonia uniflora (Circaeasteraceae, Ranunculales) Reveals Potential Mechanisms of Evolutionary Specialization.</title>
        <authorList>
            <person name="Sun Y."/>
            <person name="Deng T."/>
            <person name="Zhang A."/>
            <person name="Moore M.J."/>
            <person name="Landis J.B."/>
            <person name="Lin N."/>
            <person name="Zhang H."/>
            <person name="Zhang X."/>
            <person name="Huang J."/>
            <person name="Zhang X."/>
            <person name="Sun H."/>
            <person name="Wang H."/>
        </authorList>
    </citation>
    <scope>NUCLEOTIDE SEQUENCE [LARGE SCALE GENOMIC DNA]</scope>
    <source>
        <strain evidence="2">TB1705</strain>
        <tissue evidence="2">Leaf</tissue>
    </source>
</reference>
<sequence>MRSLMKERNVVKFATYSWIEIDQVVQKFVSDGQTHSQADRIYKELDRLIMEVKKNGFIHDLQFTHHDVGKEEKVESICYHSEKLALAFGLIRKLRSRTPIRIIKNIRVCGECNVFMKFVSKLTGTAGIPLDLLLNMSLHLSPVDLQVMGQTSFVDYDQFVIRDERKTYASYWTGQTEEVCHLLTDSQRMGNVDLFRSTTARAGITPMVIMSASFHSLSQDFSLPGESDGPDSGWHMEWTGRHEILPIHRLRDLPPISAFYGAEELLHLTHAM</sequence>
<name>A0A7J7KV19_9MAGN</name>
<evidence type="ECO:0000313" key="2">
    <source>
        <dbReference type="EMBL" id="KAF6134177.1"/>
    </source>
</evidence>
<gene>
    <name evidence="2" type="ORF">GIB67_013574</name>
</gene>
<dbReference type="InterPro" id="IPR032867">
    <property type="entry name" value="DYW_dom"/>
</dbReference>
<dbReference type="Proteomes" id="UP000541444">
    <property type="component" value="Unassembled WGS sequence"/>
</dbReference>
<keyword evidence="3" id="KW-1185">Reference proteome</keyword>
<comment type="caution">
    <text evidence="2">The sequence shown here is derived from an EMBL/GenBank/DDBJ whole genome shotgun (WGS) entry which is preliminary data.</text>
</comment>